<dbReference type="PANTHER" id="PTHR11242:SF13">
    <property type="entry name" value="TETRATRICOPEPTIDE REPEAT PROTEIN 9B"/>
    <property type="match status" value="1"/>
</dbReference>
<proteinExistence type="predicted"/>
<evidence type="ECO:0000313" key="3">
    <source>
        <dbReference type="Ensembl" id="ENSCABP00000001567.1"/>
    </source>
</evidence>
<name>A0A8C0FZL0_CHEAB</name>
<organism evidence="3 4">
    <name type="scientific">Chelonoidis abingdonii</name>
    <name type="common">Abingdon island giant tortoise</name>
    <name type="synonym">Testudo abingdonii</name>
    <dbReference type="NCBI Taxonomy" id="106734"/>
    <lineage>
        <taxon>Eukaryota</taxon>
        <taxon>Metazoa</taxon>
        <taxon>Chordata</taxon>
        <taxon>Craniata</taxon>
        <taxon>Vertebrata</taxon>
        <taxon>Euteleostomi</taxon>
        <taxon>Archelosauria</taxon>
        <taxon>Testudinata</taxon>
        <taxon>Testudines</taxon>
        <taxon>Cryptodira</taxon>
        <taxon>Durocryptodira</taxon>
        <taxon>Testudinoidea</taxon>
        <taxon>Testudinidae</taxon>
        <taxon>Chelonoidis</taxon>
    </lineage>
</organism>
<dbReference type="SUPFAM" id="SSF48452">
    <property type="entry name" value="TPR-like"/>
    <property type="match status" value="1"/>
</dbReference>
<dbReference type="InterPro" id="IPR011990">
    <property type="entry name" value="TPR-like_helical_dom_sf"/>
</dbReference>
<accession>A0A8C0FZL0</accession>
<dbReference type="AlphaFoldDB" id="A0A8C0FZL0"/>
<evidence type="ECO:0000256" key="1">
    <source>
        <dbReference type="ARBA" id="ARBA00022737"/>
    </source>
</evidence>
<dbReference type="GeneTree" id="ENSGT00940000161494"/>
<dbReference type="Gene3D" id="1.25.40.10">
    <property type="entry name" value="Tetratricopeptide repeat domain"/>
    <property type="match status" value="1"/>
</dbReference>
<dbReference type="Ensembl" id="ENSCABT00000001693.1">
    <property type="protein sequence ID" value="ENSCABP00000001567.1"/>
    <property type="gene ID" value="ENSCABG00000001276.1"/>
</dbReference>
<dbReference type="PANTHER" id="PTHR11242">
    <property type="entry name" value="ARYL HYDROCARBON RECEPTOR INTERACTING PROTEIN RELATED"/>
    <property type="match status" value="1"/>
</dbReference>
<gene>
    <name evidence="3" type="primary">TTC9B</name>
</gene>
<sequence length="226" mass="24139">MARAALRAGLHPPGRFPEILHGPRSWGRTSRASASSDYLAAAEPGALSPAGMGLGISRQPARGCCVPPCLSTGLGKGGSEIQKAVEFKVDGNRCYKEKKFREAIGKYHRALLQLKGVQGRAGAASLEQNLLDPPRCPLTEEQLRLVESTEVECYDSLTGRCRPRGWGRSGWGLGARTPGFSGRGVGARTHGQVGLRGPCLPPRGPGQYCSRRRGWELLGVRGQNLG</sequence>
<dbReference type="Proteomes" id="UP000694404">
    <property type="component" value="Unplaced"/>
</dbReference>
<keyword evidence="1" id="KW-0677">Repeat</keyword>
<keyword evidence="4" id="KW-1185">Reference proteome</keyword>
<protein>
    <submittedName>
        <fullName evidence="3">Tetratricopeptide repeat domain 9B</fullName>
    </submittedName>
</protein>
<reference evidence="3" key="2">
    <citation type="submission" date="2025-09" db="UniProtKB">
        <authorList>
            <consortium name="Ensembl"/>
        </authorList>
    </citation>
    <scope>IDENTIFICATION</scope>
</reference>
<evidence type="ECO:0000256" key="2">
    <source>
        <dbReference type="ARBA" id="ARBA00022803"/>
    </source>
</evidence>
<keyword evidence="2" id="KW-0802">TPR repeat</keyword>
<reference evidence="3" key="1">
    <citation type="submission" date="2025-08" db="UniProtKB">
        <authorList>
            <consortium name="Ensembl"/>
        </authorList>
    </citation>
    <scope>IDENTIFICATION</scope>
</reference>
<evidence type="ECO:0000313" key="4">
    <source>
        <dbReference type="Proteomes" id="UP000694404"/>
    </source>
</evidence>
<dbReference type="InterPro" id="IPR039663">
    <property type="entry name" value="AIP/AIPL1/TTC9"/>
</dbReference>